<dbReference type="Proteomes" id="UP000249986">
    <property type="component" value="Unassembled WGS sequence"/>
</dbReference>
<proteinExistence type="predicted"/>
<evidence type="ECO:0000313" key="2">
    <source>
        <dbReference type="Proteomes" id="UP000249986"/>
    </source>
</evidence>
<evidence type="ECO:0000313" key="1">
    <source>
        <dbReference type="EMBL" id="SQB59848.1"/>
    </source>
</evidence>
<dbReference type="AlphaFoldDB" id="A0A2X2Y1P7"/>
<protein>
    <submittedName>
        <fullName evidence="1">Uncharacterized protein</fullName>
    </submittedName>
</protein>
<accession>A0A2X2Y1P7</accession>
<reference evidence="1 2" key="1">
    <citation type="submission" date="2018-06" db="EMBL/GenBank/DDBJ databases">
        <authorList>
            <consortium name="Pathogen Informatics"/>
            <person name="Doyle S."/>
        </authorList>
    </citation>
    <scope>NUCLEOTIDE SEQUENCE [LARGE SCALE GENOMIC DNA]</scope>
    <source>
        <strain evidence="1 2">NCTC10719</strain>
    </source>
</reference>
<organism evidence="1 2">
    <name type="scientific">Clostridium perfringens</name>
    <dbReference type="NCBI Taxonomy" id="1502"/>
    <lineage>
        <taxon>Bacteria</taxon>
        <taxon>Bacillati</taxon>
        <taxon>Bacillota</taxon>
        <taxon>Clostridia</taxon>
        <taxon>Eubacteriales</taxon>
        <taxon>Clostridiaceae</taxon>
        <taxon>Clostridium</taxon>
    </lineage>
</organism>
<name>A0A2X2Y1P7_CLOPF</name>
<sequence>MEVIIILIVMTLGLYILSKENKKRKRSGLSVELLNPKYEYRLIFTSKDGITRELKLFSDCKHEISEILNFFINNTLNVIELKECDKSVIIPLSEIRMFEIKEFFNGNLNSISKGKMV</sequence>
<gene>
    <name evidence="1" type="ORF">NCTC10719_01391</name>
</gene>
<dbReference type="RefSeq" id="WP_111926264.1">
    <property type="nucleotide sequence ID" value="NZ_JAALNH010000021.1"/>
</dbReference>
<dbReference type="EMBL" id="UAWG01000008">
    <property type="protein sequence ID" value="SQB59848.1"/>
    <property type="molecule type" value="Genomic_DNA"/>
</dbReference>